<protein>
    <submittedName>
        <fullName evidence="5">ABC transporter substrate-binding protein</fullName>
    </submittedName>
</protein>
<proteinExistence type="inferred from homology"/>
<dbReference type="Pfam" id="PF13458">
    <property type="entry name" value="Peripla_BP_6"/>
    <property type="match status" value="1"/>
</dbReference>
<evidence type="ECO:0000259" key="4">
    <source>
        <dbReference type="Pfam" id="PF13458"/>
    </source>
</evidence>
<evidence type="ECO:0000256" key="2">
    <source>
        <dbReference type="ARBA" id="ARBA00022729"/>
    </source>
</evidence>
<evidence type="ECO:0000313" key="5">
    <source>
        <dbReference type="EMBL" id="GAA4013972.1"/>
    </source>
</evidence>
<feature type="chain" id="PRO_5046886666" evidence="3">
    <location>
        <begin position="26"/>
        <end position="415"/>
    </location>
</feature>
<feature type="signal peptide" evidence="3">
    <location>
        <begin position="1"/>
        <end position="25"/>
    </location>
</feature>
<dbReference type="PANTHER" id="PTHR30483:SF6">
    <property type="entry name" value="PERIPLASMIC BINDING PROTEIN OF ABC TRANSPORTER FOR NATURAL AMINO ACIDS"/>
    <property type="match status" value="1"/>
</dbReference>
<dbReference type="Gene3D" id="3.40.50.2300">
    <property type="match status" value="2"/>
</dbReference>
<keyword evidence="6" id="KW-1185">Reference proteome</keyword>
<dbReference type="InterPro" id="IPR051010">
    <property type="entry name" value="BCAA_transport"/>
</dbReference>
<keyword evidence="2 3" id="KW-0732">Signal</keyword>
<feature type="domain" description="Leucine-binding protein" evidence="4">
    <location>
        <begin position="30"/>
        <end position="372"/>
    </location>
</feature>
<reference evidence="6" key="1">
    <citation type="journal article" date="2019" name="Int. J. Syst. Evol. Microbiol.">
        <title>The Global Catalogue of Microorganisms (GCM) 10K type strain sequencing project: providing services to taxonomists for standard genome sequencing and annotation.</title>
        <authorList>
            <consortium name="The Broad Institute Genomics Platform"/>
            <consortium name="The Broad Institute Genome Sequencing Center for Infectious Disease"/>
            <person name="Wu L."/>
            <person name="Ma J."/>
        </authorList>
    </citation>
    <scope>NUCLEOTIDE SEQUENCE [LARGE SCALE GENOMIC DNA]</scope>
    <source>
        <strain evidence="6">JCM 16673</strain>
    </source>
</reference>
<gene>
    <name evidence="5" type="ORF">GCM10022212_05230</name>
</gene>
<sequence length="415" mass="45034">MLNKILTLAAVTTTVAALFTGPAQSAAADPIRVGFLTVKSGALAAGGKQMEDGLQLFLKERNNMIAGRKVELFVADSAGQPAITKTKMQELVEKNNVQVIIGPLAAFEALAVDDYIRKAQIPVISPSAAAEDLTQRKPNPWFVRAVGTSAQPTQPFGEYAARELKYKRIAIIGDDFSFGHESVAGFQRTFEENGGKIVQKLWSPLNVADYGTYIGQINPKVDAVFVSFAGGNGLKFIKQYNEYGLKGKIPLLASMTAVDEGILKSMGDEALGVISAGWYAATIDNPANKHFVQGMNREYKQDPGYYALGAYSAGLILEQALKTVSGKIEDKPAFMAALRNVQVAGDPRGLLKLDALGNPIMNVYIRKVERKDGKLVNSIIKTYPDVSQFWTYSRKDFLAAPVYSRDNPVAANLEK</sequence>
<evidence type="ECO:0000256" key="1">
    <source>
        <dbReference type="ARBA" id="ARBA00010062"/>
    </source>
</evidence>
<name>A0ABP7SNA7_9BURK</name>
<accession>A0ABP7SNA7</accession>
<dbReference type="EMBL" id="BAAAZE010000003">
    <property type="protein sequence ID" value="GAA4013972.1"/>
    <property type="molecule type" value="Genomic_DNA"/>
</dbReference>
<dbReference type="SUPFAM" id="SSF53822">
    <property type="entry name" value="Periplasmic binding protein-like I"/>
    <property type="match status" value="1"/>
</dbReference>
<evidence type="ECO:0000313" key="6">
    <source>
        <dbReference type="Proteomes" id="UP001501353"/>
    </source>
</evidence>
<comment type="caution">
    <text evidence="5">The sequence shown here is derived from an EMBL/GenBank/DDBJ whole genome shotgun (WGS) entry which is preliminary data.</text>
</comment>
<comment type="similarity">
    <text evidence="1">Belongs to the leucine-binding protein family.</text>
</comment>
<dbReference type="CDD" id="cd06332">
    <property type="entry name" value="PBP1_aromatic_compounds-like"/>
    <property type="match status" value="1"/>
</dbReference>
<dbReference type="InterPro" id="IPR028081">
    <property type="entry name" value="Leu-bd"/>
</dbReference>
<evidence type="ECO:0000256" key="3">
    <source>
        <dbReference type="SAM" id="SignalP"/>
    </source>
</evidence>
<dbReference type="InterPro" id="IPR028082">
    <property type="entry name" value="Peripla_BP_I"/>
</dbReference>
<organism evidence="5 6">
    <name type="scientific">Actimicrobium antarcticum</name>
    <dbReference type="NCBI Taxonomy" id="1051899"/>
    <lineage>
        <taxon>Bacteria</taxon>
        <taxon>Pseudomonadati</taxon>
        <taxon>Pseudomonadota</taxon>
        <taxon>Betaproteobacteria</taxon>
        <taxon>Burkholderiales</taxon>
        <taxon>Oxalobacteraceae</taxon>
        <taxon>Actimicrobium</taxon>
    </lineage>
</organism>
<dbReference type="RefSeq" id="WP_344761663.1">
    <property type="nucleotide sequence ID" value="NZ_BAAAZE010000003.1"/>
</dbReference>
<dbReference type="Proteomes" id="UP001501353">
    <property type="component" value="Unassembled WGS sequence"/>
</dbReference>
<dbReference type="PANTHER" id="PTHR30483">
    <property type="entry name" value="LEUCINE-SPECIFIC-BINDING PROTEIN"/>
    <property type="match status" value="1"/>
</dbReference>